<proteinExistence type="predicted"/>
<gene>
    <name evidence="2" type="primary">ORF21525</name>
</gene>
<feature type="compositionally biased region" description="Polar residues" evidence="1">
    <location>
        <begin position="75"/>
        <end position="88"/>
    </location>
</feature>
<evidence type="ECO:0000256" key="1">
    <source>
        <dbReference type="SAM" id="MobiDB-lite"/>
    </source>
</evidence>
<accession>A0A0B6YC86</accession>
<sequence>STLDNDYNSVHTYPPANDTTETFTLVNRSSEIVITSSESDSDDNVTTWKQESEKRQVEKRLSYDFQTGELRRDSVSSQNSIKSNASRI</sequence>
<reference evidence="2" key="1">
    <citation type="submission" date="2014-12" db="EMBL/GenBank/DDBJ databases">
        <title>Insight into the proteome of Arion vulgaris.</title>
        <authorList>
            <person name="Aradska J."/>
            <person name="Bulat T."/>
            <person name="Smidak R."/>
            <person name="Sarate P."/>
            <person name="Gangsoo J."/>
            <person name="Sialana F."/>
            <person name="Bilban M."/>
            <person name="Lubec G."/>
        </authorList>
    </citation>
    <scope>NUCLEOTIDE SEQUENCE</scope>
    <source>
        <tissue evidence="2">Skin</tissue>
    </source>
</reference>
<protein>
    <submittedName>
        <fullName evidence="2">Uncharacterized protein</fullName>
    </submittedName>
</protein>
<evidence type="ECO:0000313" key="2">
    <source>
        <dbReference type="EMBL" id="CEK53907.1"/>
    </source>
</evidence>
<name>A0A0B6YC86_9EUPU</name>
<dbReference type="EMBL" id="HACG01007042">
    <property type="protein sequence ID" value="CEK53907.1"/>
    <property type="molecule type" value="Transcribed_RNA"/>
</dbReference>
<organism evidence="2">
    <name type="scientific">Arion vulgaris</name>
    <dbReference type="NCBI Taxonomy" id="1028688"/>
    <lineage>
        <taxon>Eukaryota</taxon>
        <taxon>Metazoa</taxon>
        <taxon>Spiralia</taxon>
        <taxon>Lophotrochozoa</taxon>
        <taxon>Mollusca</taxon>
        <taxon>Gastropoda</taxon>
        <taxon>Heterobranchia</taxon>
        <taxon>Euthyneura</taxon>
        <taxon>Panpulmonata</taxon>
        <taxon>Eupulmonata</taxon>
        <taxon>Stylommatophora</taxon>
        <taxon>Helicina</taxon>
        <taxon>Arionoidea</taxon>
        <taxon>Arionidae</taxon>
        <taxon>Arion</taxon>
    </lineage>
</organism>
<feature type="non-terminal residue" evidence="2">
    <location>
        <position position="88"/>
    </location>
</feature>
<dbReference type="AlphaFoldDB" id="A0A0B6YC86"/>
<feature type="region of interest" description="Disordered" evidence="1">
    <location>
        <begin position="1"/>
        <end position="24"/>
    </location>
</feature>
<feature type="non-terminal residue" evidence="2">
    <location>
        <position position="1"/>
    </location>
</feature>
<feature type="region of interest" description="Disordered" evidence="1">
    <location>
        <begin position="68"/>
        <end position="88"/>
    </location>
</feature>